<evidence type="ECO:0000259" key="2">
    <source>
        <dbReference type="PROSITE" id="PS51886"/>
    </source>
</evidence>
<dbReference type="PROSITE" id="PS50293">
    <property type="entry name" value="TPR_REGION"/>
    <property type="match status" value="1"/>
</dbReference>
<dbReference type="Proteomes" id="UP000677228">
    <property type="component" value="Unassembled WGS sequence"/>
</dbReference>
<dbReference type="PANTHER" id="PTHR23354">
    <property type="entry name" value="NUCLEOLAR PROTEIN 7/ESTROGEN RECEPTOR COACTIVATOR-RELATED"/>
    <property type="match status" value="1"/>
</dbReference>
<proteinExistence type="predicted"/>
<dbReference type="PROSITE" id="PS51886">
    <property type="entry name" value="TLDC"/>
    <property type="match status" value="1"/>
</dbReference>
<comment type="caution">
    <text evidence="3">The sequence shown here is derived from an EMBL/GenBank/DDBJ whole genome shotgun (WGS) entry which is preliminary data.</text>
</comment>
<dbReference type="Proteomes" id="UP000682733">
    <property type="component" value="Unassembled WGS sequence"/>
</dbReference>
<dbReference type="InterPro" id="IPR011990">
    <property type="entry name" value="TPR-like_helical_dom_sf"/>
</dbReference>
<evidence type="ECO:0000313" key="4">
    <source>
        <dbReference type="EMBL" id="CAF4033564.1"/>
    </source>
</evidence>
<dbReference type="SMART" id="SM00584">
    <property type="entry name" value="TLDc"/>
    <property type="match status" value="1"/>
</dbReference>
<evidence type="ECO:0000256" key="1">
    <source>
        <dbReference type="SAM" id="Coils"/>
    </source>
</evidence>
<dbReference type="InterPro" id="IPR006571">
    <property type="entry name" value="TLDc_dom"/>
</dbReference>
<name>A0A8S2EH86_9BILA</name>
<accession>A0A8S2EH86</accession>
<dbReference type="EMBL" id="CAJOBA010036983">
    <property type="protein sequence ID" value="CAF4033564.1"/>
    <property type="molecule type" value="Genomic_DNA"/>
</dbReference>
<keyword evidence="1" id="KW-0175">Coiled coil</keyword>
<dbReference type="EMBL" id="CAJNOK010015439">
    <property type="protein sequence ID" value="CAF1225426.1"/>
    <property type="molecule type" value="Genomic_DNA"/>
</dbReference>
<gene>
    <name evidence="3" type="ORF">OVA965_LOCUS25121</name>
    <name evidence="4" type="ORF">TMI583_LOCUS25847</name>
</gene>
<feature type="non-terminal residue" evidence="3">
    <location>
        <position position="1"/>
    </location>
</feature>
<dbReference type="Pfam" id="PF07534">
    <property type="entry name" value="TLD"/>
    <property type="match status" value="1"/>
</dbReference>
<sequence>IEKYITMSSSKQCEIIECKRTAATLCRHCNKDVCKKHFIEHADSLNDELHPLTDQINELTTKLNGLKSLHIVEQSYAILNKWRNDSFLLIEQLYDRKRYEIDVLVEQNFIKVKNEQEEVIRSLEEKIKKFIRDDDVTYDEIKGMKEIIRNISKETEKLKQNFIDIQTEPLYINKNCITVRSKINLVKEVNEIKSVSLFDGTALLSHDQQLILNRFYGKSSQQWKLIYKAVRDGFDVETFHRLCDNFNPTITVIQSEGNGYLFGGYTNVTWNLTSGPYKKDATAFLFTLTNPYNIPPTKYKVYNSQHAIFQDPHYGPTFGGEGEGSDICVFIETNAGTIHFPQTYIDTSGKGNKTFTGYEQIAICMNQQATYSAVRNYKVAQEYLNKFRNTVLTGLSANKHSIAKVYNNIGLTYHISDDLKEALENYMGALDCA</sequence>
<dbReference type="AlphaFoldDB" id="A0A8S2EH86"/>
<feature type="coiled-coil region" evidence="1">
    <location>
        <begin position="113"/>
        <end position="161"/>
    </location>
</feature>
<reference evidence="3" key="1">
    <citation type="submission" date="2021-02" db="EMBL/GenBank/DDBJ databases">
        <authorList>
            <person name="Nowell W R."/>
        </authorList>
    </citation>
    <scope>NUCLEOTIDE SEQUENCE</scope>
</reference>
<organism evidence="3 5">
    <name type="scientific">Didymodactylos carnosus</name>
    <dbReference type="NCBI Taxonomy" id="1234261"/>
    <lineage>
        <taxon>Eukaryota</taxon>
        <taxon>Metazoa</taxon>
        <taxon>Spiralia</taxon>
        <taxon>Gnathifera</taxon>
        <taxon>Rotifera</taxon>
        <taxon>Eurotatoria</taxon>
        <taxon>Bdelloidea</taxon>
        <taxon>Philodinida</taxon>
        <taxon>Philodinidae</taxon>
        <taxon>Didymodactylos</taxon>
    </lineage>
</organism>
<protein>
    <recommendedName>
        <fullName evidence="2">TLDc domain-containing protein</fullName>
    </recommendedName>
</protein>
<evidence type="ECO:0000313" key="3">
    <source>
        <dbReference type="EMBL" id="CAF1225426.1"/>
    </source>
</evidence>
<dbReference type="Gene3D" id="1.25.40.10">
    <property type="entry name" value="Tetratricopeptide repeat domain"/>
    <property type="match status" value="1"/>
</dbReference>
<evidence type="ECO:0000313" key="5">
    <source>
        <dbReference type="Proteomes" id="UP000677228"/>
    </source>
</evidence>
<feature type="domain" description="TLDc" evidence="2">
    <location>
        <begin position="196"/>
        <end position="351"/>
    </location>
</feature>